<dbReference type="InterPro" id="IPR001173">
    <property type="entry name" value="Glyco_trans_2-like"/>
</dbReference>
<gene>
    <name evidence="5" type="ORF">GENT11_18380</name>
</gene>
<dbReference type="PANTHER" id="PTHR43179:SF12">
    <property type="entry name" value="GALACTOFURANOSYLTRANSFERASE GLFT2"/>
    <property type="match status" value="1"/>
</dbReference>
<dbReference type="Proteomes" id="UP001319865">
    <property type="component" value="Chromosome"/>
</dbReference>
<proteinExistence type="inferred from homology"/>
<dbReference type="SUPFAM" id="SSF53448">
    <property type="entry name" value="Nucleotide-diphospho-sugar transferases"/>
    <property type="match status" value="1"/>
</dbReference>
<organism evidence="5 6">
    <name type="scientific">Flavobacterium ammonificans</name>
    <dbReference type="NCBI Taxonomy" id="1751056"/>
    <lineage>
        <taxon>Bacteria</taxon>
        <taxon>Pseudomonadati</taxon>
        <taxon>Bacteroidota</taxon>
        <taxon>Flavobacteriia</taxon>
        <taxon>Flavobacteriales</taxon>
        <taxon>Flavobacteriaceae</taxon>
        <taxon>Flavobacterium</taxon>
    </lineage>
</organism>
<dbReference type="Pfam" id="PF00535">
    <property type="entry name" value="Glycos_transf_2"/>
    <property type="match status" value="1"/>
</dbReference>
<keyword evidence="3 5" id="KW-0808">Transferase</keyword>
<evidence type="ECO:0000259" key="4">
    <source>
        <dbReference type="Pfam" id="PF00535"/>
    </source>
</evidence>
<comment type="similarity">
    <text evidence="1">Belongs to the glycosyltransferase 2 family.</text>
</comment>
<dbReference type="PANTHER" id="PTHR43179">
    <property type="entry name" value="RHAMNOSYLTRANSFERASE WBBL"/>
    <property type="match status" value="1"/>
</dbReference>
<keyword evidence="2" id="KW-0328">Glycosyltransferase</keyword>
<accession>A0ABM7V1Y9</accession>
<feature type="domain" description="Glycosyltransferase 2-like" evidence="4">
    <location>
        <begin position="9"/>
        <end position="172"/>
    </location>
</feature>
<dbReference type="GO" id="GO:0016740">
    <property type="term" value="F:transferase activity"/>
    <property type="evidence" value="ECO:0007669"/>
    <property type="project" value="UniProtKB-KW"/>
</dbReference>
<reference evidence="5 6" key="1">
    <citation type="journal article" date="2022" name="Int. J. Syst. Evol. Microbiol.">
        <title>Flavobacterium ammonificans sp. nov. and Flavobacterium ammoniigenes sp. nov., ammonifying bacteria isolated from surface river water.</title>
        <authorList>
            <person name="Watanabe K."/>
            <person name="Kitamura T."/>
            <person name="Ogata Y."/>
            <person name="Shindo C."/>
            <person name="Suda W."/>
        </authorList>
    </citation>
    <scope>NUCLEOTIDE SEQUENCE [LARGE SCALE GENOMIC DNA]</scope>
    <source>
        <strain evidence="5 6">GENT11</strain>
    </source>
</reference>
<protein>
    <submittedName>
        <fullName evidence="5">Glycosyl transferase</fullName>
    </submittedName>
</protein>
<evidence type="ECO:0000256" key="1">
    <source>
        <dbReference type="ARBA" id="ARBA00006739"/>
    </source>
</evidence>
<dbReference type="EMBL" id="AP025183">
    <property type="protein sequence ID" value="BDB53526.1"/>
    <property type="molecule type" value="Genomic_DNA"/>
</dbReference>
<dbReference type="RefSeq" id="WP_229329788.1">
    <property type="nucleotide sequence ID" value="NZ_AP025183.1"/>
</dbReference>
<keyword evidence="6" id="KW-1185">Reference proteome</keyword>
<sequence length="330" mass="38834">MKTSKKTVSVILPNFNGRELLEEFIPSIIEALTFSKIEYEFILVDDQSTDNSVDYIKNHFPSIILVENKINKGFSFTCNKGIEIAKKDLVFLVNSDVKLSIDYFEQQLKYFEMNETFGVMGQIKNYESHKTEDHARFPRFKGVKLKATKFYYSTNSSEKVFTTYLSGANALICNQKLKSLNGFDEIYSPFYFEDFDLGLRAWKMGWKLYYEHQSICFHKVSATTKNLNKSNLVNRIYYRNSFILHAIHLNGFRKKIWYSQLFTSTLLWHLIKGEFWIIYSLIDFLKNKKKIQESITKIKKMQLELNITIGIDNILSIFKNSLKNKSIKWI</sequence>
<name>A0ABM7V1Y9_9FLAO</name>
<dbReference type="Gene3D" id="3.90.550.10">
    <property type="entry name" value="Spore Coat Polysaccharide Biosynthesis Protein SpsA, Chain A"/>
    <property type="match status" value="1"/>
</dbReference>
<evidence type="ECO:0000313" key="6">
    <source>
        <dbReference type="Proteomes" id="UP001319865"/>
    </source>
</evidence>
<evidence type="ECO:0000313" key="5">
    <source>
        <dbReference type="EMBL" id="BDB53526.1"/>
    </source>
</evidence>
<evidence type="ECO:0000256" key="2">
    <source>
        <dbReference type="ARBA" id="ARBA00022676"/>
    </source>
</evidence>
<evidence type="ECO:0000256" key="3">
    <source>
        <dbReference type="ARBA" id="ARBA00022679"/>
    </source>
</evidence>
<dbReference type="InterPro" id="IPR029044">
    <property type="entry name" value="Nucleotide-diphossugar_trans"/>
</dbReference>
<reference evidence="5 6" key="2">
    <citation type="journal article" date="2022" name="Microorganisms">
        <title>Complete Genome Sequences of Two Flavobacterium ammonificans Strains and a Flavobacterium ammoniigenes Strain of Ammonifying Bacterioplankton Isolated from Surface River Water.</title>
        <authorList>
            <person name="Suda W."/>
            <person name="Ogata Y."/>
            <person name="Shindo C."/>
            <person name="Watanabe K."/>
        </authorList>
    </citation>
    <scope>NUCLEOTIDE SEQUENCE [LARGE SCALE GENOMIC DNA]</scope>
    <source>
        <strain evidence="5 6">GENT11</strain>
    </source>
</reference>